<dbReference type="EMBL" id="JAAAIL010000526">
    <property type="protein sequence ID" value="KAG0275086.1"/>
    <property type="molecule type" value="Genomic_DNA"/>
</dbReference>
<dbReference type="AlphaFoldDB" id="A0AAD4H5X7"/>
<accession>A0AAD4H5X7</accession>
<sequence length="997" mass="110264">MGSVRITRAPEERSPPTSLNSTITQGAMYYPPPPSLGQSISMVPPTPVFIPSPVPATVFPIPAVTVAHVRTTSDMGLSNQQHQRIRSNAPQTSLHRKSVSSIVEGQVKVEWSQNTVQTAEAGTPISPILTTRNPQTQALLESKDPQALPIAAAITPASTAATIVSTAAAGVHAGGRPTSNVPTTDSRSLEWGFALPSAVKERPKELIKGAPKQLNIQPRPQAWFDPKDINQAPQETQDRIQSYMDKIQSRDWHESPLPRLFIVLPKRCLHDDKLTPSWDKFRFFWMCEYVESSSSTPSPVSTTYGISTTTVGTKQGSLVPHVGHHGGYDLAKPEEFFRKYRAALLLNLKMFKGDIELYLDLMISHLEQLSSEVTDKVVSAGKEMGAAGDNHEELPILSDEELGLIRSLLVPTTPTDSGMDELHNQYRVVDKKGHVQWICLHHMRERLPNFDPESIKNAIGIAGTYTAQEASIEMTDLSNVGTLKPFNQFHLLSNSGVQEIIFDLSKAEWWSEYTAQGFGFSRQELWRGISNCQPTSLAFTGHQQFPSYVPFDRSLTTGPLLELLLKNQQMQCLRIENAQGLLKHIKPDIHVQKFGRLRVLEFTIQPSTFDVENIKQALAVLVSSAPGLCKLKIVWDDLSASGPSHVMAFLNSFALKLRQTLGVDLKTAGEDISMTVKAGGTYQDAHLQVSSLAMAEKHPLTWQKAIRTLTIKERESLDSVETKTILTRILGLNPGLTTLRLECWAVDFQSAETAINSIVSGVLCGLTKVTFKDSRVDEEDGIADELSVTQNRAVLTAGSIIEDNAVVAEVRASSHELQYSKYRHVAVDNSLFYLHYGPSIRNMRLGRNRQQELAHYLDGIQGHARVDLTCLPIHGYRRIHLTCLAIHGYWDKLDQVLERARASLKLLAVREKVPLATGNNNSISSSGASTISTWSGFAKSKIADLFRGERLVVIHQDLASDDVVRRVMAPSRTVVTFASDEGAWDQIVSELFQANKL</sequence>
<keyword evidence="3" id="KW-1185">Reference proteome</keyword>
<evidence type="ECO:0000313" key="3">
    <source>
        <dbReference type="Proteomes" id="UP001194580"/>
    </source>
</evidence>
<proteinExistence type="predicted"/>
<name>A0AAD4H5X7_9FUNG</name>
<feature type="compositionally biased region" description="Polar residues" evidence="1">
    <location>
        <begin position="15"/>
        <end position="25"/>
    </location>
</feature>
<protein>
    <submittedName>
        <fullName evidence="2">Uncharacterized protein</fullName>
    </submittedName>
</protein>
<feature type="region of interest" description="Disordered" evidence="1">
    <location>
        <begin position="1"/>
        <end position="27"/>
    </location>
</feature>
<gene>
    <name evidence="2" type="ORF">BGZ95_009197</name>
</gene>
<organism evidence="2 3">
    <name type="scientific">Linnemannia exigua</name>
    <dbReference type="NCBI Taxonomy" id="604196"/>
    <lineage>
        <taxon>Eukaryota</taxon>
        <taxon>Fungi</taxon>
        <taxon>Fungi incertae sedis</taxon>
        <taxon>Mucoromycota</taxon>
        <taxon>Mortierellomycotina</taxon>
        <taxon>Mortierellomycetes</taxon>
        <taxon>Mortierellales</taxon>
        <taxon>Mortierellaceae</taxon>
        <taxon>Linnemannia</taxon>
    </lineage>
</organism>
<reference evidence="2" key="1">
    <citation type="journal article" date="2020" name="Fungal Divers.">
        <title>Resolving the Mortierellaceae phylogeny through synthesis of multi-gene phylogenetics and phylogenomics.</title>
        <authorList>
            <person name="Vandepol N."/>
            <person name="Liber J."/>
            <person name="Desiro A."/>
            <person name="Na H."/>
            <person name="Kennedy M."/>
            <person name="Barry K."/>
            <person name="Grigoriev I.V."/>
            <person name="Miller A.N."/>
            <person name="O'Donnell K."/>
            <person name="Stajich J.E."/>
            <person name="Bonito G."/>
        </authorList>
    </citation>
    <scope>NUCLEOTIDE SEQUENCE</scope>
    <source>
        <strain evidence="2">NRRL 28262</strain>
    </source>
</reference>
<dbReference type="Proteomes" id="UP001194580">
    <property type="component" value="Unassembled WGS sequence"/>
</dbReference>
<evidence type="ECO:0000256" key="1">
    <source>
        <dbReference type="SAM" id="MobiDB-lite"/>
    </source>
</evidence>
<comment type="caution">
    <text evidence="2">The sequence shown here is derived from an EMBL/GenBank/DDBJ whole genome shotgun (WGS) entry which is preliminary data.</text>
</comment>
<evidence type="ECO:0000313" key="2">
    <source>
        <dbReference type="EMBL" id="KAG0275086.1"/>
    </source>
</evidence>